<dbReference type="GO" id="GO:0015344">
    <property type="term" value="F:siderophore uptake transmembrane transporter activity"/>
    <property type="evidence" value="ECO:0007669"/>
    <property type="project" value="TreeGrafter"/>
</dbReference>
<keyword evidence="9" id="KW-0406">Ion transport</keyword>
<dbReference type="Pfam" id="PF00593">
    <property type="entry name" value="TonB_dep_Rec_b-barrel"/>
    <property type="match status" value="1"/>
</dbReference>
<evidence type="ECO:0000259" key="18">
    <source>
        <dbReference type="Pfam" id="PF07715"/>
    </source>
</evidence>
<dbReference type="InterPro" id="IPR012910">
    <property type="entry name" value="Plug_dom"/>
</dbReference>
<evidence type="ECO:0000256" key="13">
    <source>
        <dbReference type="ARBA" id="ARBA00023237"/>
    </source>
</evidence>
<keyword evidence="3 14" id="KW-0813">Transport</keyword>
<organism evidence="19 20">
    <name type="scientific">Paracoccus siganidrum</name>
    <dbReference type="NCBI Taxonomy" id="1276757"/>
    <lineage>
        <taxon>Bacteria</taxon>
        <taxon>Pseudomonadati</taxon>
        <taxon>Pseudomonadota</taxon>
        <taxon>Alphaproteobacteria</taxon>
        <taxon>Rhodobacterales</taxon>
        <taxon>Paracoccaceae</taxon>
        <taxon>Paracoccus</taxon>
    </lineage>
</organism>
<dbReference type="PANTHER" id="PTHR32552:SF68">
    <property type="entry name" value="FERRICHROME OUTER MEMBRANE TRANSPORTER_PHAGE RECEPTOR"/>
    <property type="match status" value="1"/>
</dbReference>
<dbReference type="Gene3D" id="2.170.130.10">
    <property type="entry name" value="TonB-dependent receptor, plug domain"/>
    <property type="match status" value="1"/>
</dbReference>
<keyword evidence="13 14" id="KW-0998">Cell outer membrane</keyword>
<dbReference type="InterPro" id="IPR037066">
    <property type="entry name" value="Plug_dom_sf"/>
</dbReference>
<evidence type="ECO:0000259" key="17">
    <source>
        <dbReference type="Pfam" id="PF00593"/>
    </source>
</evidence>
<keyword evidence="5" id="KW-0410">Iron transport</keyword>
<dbReference type="NCBIfam" id="TIGR01783">
    <property type="entry name" value="TonB-siderophor"/>
    <property type="match status" value="1"/>
</dbReference>
<dbReference type="InterPro" id="IPR000531">
    <property type="entry name" value="Beta-barrel_TonB"/>
</dbReference>
<protein>
    <submittedName>
        <fullName evidence="19">TonB-dependent siderophore receptor</fullName>
    </submittedName>
</protein>
<gene>
    <name evidence="19" type="ORF">D3P05_06020</name>
</gene>
<dbReference type="AlphaFoldDB" id="A0A419A9R8"/>
<evidence type="ECO:0000256" key="5">
    <source>
        <dbReference type="ARBA" id="ARBA00022496"/>
    </source>
</evidence>
<keyword evidence="10 15" id="KW-0798">TonB box</keyword>
<dbReference type="EMBL" id="QZEW01000019">
    <property type="protein sequence ID" value="RJL19113.1"/>
    <property type="molecule type" value="Genomic_DNA"/>
</dbReference>
<dbReference type="InterPro" id="IPR010105">
    <property type="entry name" value="TonB_sidphr_rcpt"/>
</dbReference>
<dbReference type="SUPFAM" id="SSF56935">
    <property type="entry name" value="Porins"/>
    <property type="match status" value="1"/>
</dbReference>
<dbReference type="GO" id="GO:0015891">
    <property type="term" value="P:siderophore transport"/>
    <property type="evidence" value="ECO:0007669"/>
    <property type="project" value="InterPro"/>
</dbReference>
<keyword evidence="4 14" id="KW-1134">Transmembrane beta strand</keyword>
<evidence type="ECO:0000256" key="1">
    <source>
        <dbReference type="ARBA" id="ARBA00004571"/>
    </source>
</evidence>
<comment type="subcellular location">
    <subcellularLocation>
        <location evidence="1 14">Cell outer membrane</location>
        <topology evidence="1 14">Multi-pass membrane protein</topology>
    </subcellularLocation>
</comment>
<keyword evidence="8" id="KW-0408">Iron</keyword>
<dbReference type="InterPro" id="IPR036942">
    <property type="entry name" value="Beta-barrel_TonB_sf"/>
</dbReference>
<name>A0A419A9R8_9RHOB</name>
<keyword evidence="7 16" id="KW-0732">Signal</keyword>
<keyword evidence="12 19" id="KW-0675">Receptor</keyword>
<proteinExistence type="inferred from homology"/>
<feature type="domain" description="TonB-dependent receptor plug" evidence="18">
    <location>
        <begin position="71"/>
        <end position="171"/>
    </location>
</feature>
<reference evidence="20" key="1">
    <citation type="submission" date="2018-09" db="EMBL/GenBank/DDBJ databases">
        <title>Paracoccus onubensis nov. sp. a moderate halophilic bacterium isolated from Gruta de las Maravillas (Aracena, Spain).</title>
        <authorList>
            <person name="Jurado V."/>
            <person name="Gutierrez-Patricio S."/>
            <person name="Gonzalez-Pimentel J.L."/>
            <person name="Miller A.Z."/>
            <person name="Laiz L."/>
            <person name="Saiz-Jimenez C."/>
        </authorList>
    </citation>
    <scope>NUCLEOTIDE SEQUENCE [LARGE SCALE GENOMIC DNA]</scope>
    <source>
        <strain evidence="20">DSM 26381</strain>
    </source>
</reference>
<keyword evidence="6 14" id="KW-0812">Transmembrane</keyword>
<dbReference type="Gene3D" id="2.40.170.20">
    <property type="entry name" value="TonB-dependent receptor, beta-barrel domain"/>
    <property type="match status" value="1"/>
</dbReference>
<evidence type="ECO:0000256" key="16">
    <source>
        <dbReference type="SAM" id="SignalP"/>
    </source>
</evidence>
<evidence type="ECO:0000256" key="14">
    <source>
        <dbReference type="PROSITE-ProRule" id="PRU01360"/>
    </source>
</evidence>
<dbReference type="RefSeq" id="WP_119897266.1">
    <property type="nucleotide sequence ID" value="NZ_QZEW01000019.1"/>
</dbReference>
<dbReference type="PANTHER" id="PTHR32552">
    <property type="entry name" value="FERRICHROME IRON RECEPTOR-RELATED"/>
    <property type="match status" value="1"/>
</dbReference>
<evidence type="ECO:0000256" key="4">
    <source>
        <dbReference type="ARBA" id="ARBA00022452"/>
    </source>
</evidence>
<evidence type="ECO:0000256" key="6">
    <source>
        <dbReference type="ARBA" id="ARBA00022692"/>
    </source>
</evidence>
<evidence type="ECO:0000256" key="15">
    <source>
        <dbReference type="RuleBase" id="RU003357"/>
    </source>
</evidence>
<evidence type="ECO:0000256" key="7">
    <source>
        <dbReference type="ARBA" id="ARBA00022729"/>
    </source>
</evidence>
<dbReference type="Proteomes" id="UP000283587">
    <property type="component" value="Unassembled WGS sequence"/>
</dbReference>
<keyword evidence="20" id="KW-1185">Reference proteome</keyword>
<comment type="caution">
    <text evidence="19">The sequence shown here is derived from an EMBL/GenBank/DDBJ whole genome shotgun (WGS) entry which is preliminary data.</text>
</comment>
<evidence type="ECO:0000256" key="3">
    <source>
        <dbReference type="ARBA" id="ARBA00022448"/>
    </source>
</evidence>
<dbReference type="CDD" id="cd01347">
    <property type="entry name" value="ligand_gated_channel"/>
    <property type="match status" value="1"/>
</dbReference>
<comment type="similarity">
    <text evidence="2 14 15">Belongs to the TonB-dependent receptor family.</text>
</comment>
<evidence type="ECO:0000256" key="11">
    <source>
        <dbReference type="ARBA" id="ARBA00023136"/>
    </source>
</evidence>
<dbReference type="GO" id="GO:0038023">
    <property type="term" value="F:signaling receptor activity"/>
    <property type="evidence" value="ECO:0007669"/>
    <property type="project" value="InterPro"/>
</dbReference>
<dbReference type="Pfam" id="PF07715">
    <property type="entry name" value="Plug"/>
    <property type="match status" value="1"/>
</dbReference>
<dbReference type="PROSITE" id="PS52016">
    <property type="entry name" value="TONB_DEPENDENT_REC_3"/>
    <property type="match status" value="1"/>
</dbReference>
<feature type="chain" id="PRO_5019218329" evidence="16">
    <location>
        <begin position="25"/>
        <end position="700"/>
    </location>
</feature>
<evidence type="ECO:0000256" key="12">
    <source>
        <dbReference type="ARBA" id="ARBA00023170"/>
    </source>
</evidence>
<sequence>MPLSPRSALMLGASILALSHPALAQEAGEAAPTAASGDQAFILGEIVITASEVAGYFADGAQAAKSSLPTSEASQSISVVTNQQIVDQGAQNLGQALNYTAGINSQPFGIDPRFNNPTMRGFGTDKAQYVNGLRQGRFFGAVDYETYGMQQVEVLRGPTSSLYGSGMPAGVINQVTKRAQSSDFGEAGLSYDSNNGKQVFVDMNRAASDTLSWRLTAIGRDIRPQIDELKNERGYVAGAVRWSPDAATTIDFMASYTRDAPIAPPGIPYGLTELADAKDLRDLYTGHSGWDDSDRRMWNLGLEISHELDSGWTLTQGFRYEKLDWDYTGTYVSTEAVINPDGSFLRGASRQNESSDTISLDTRLSGEVTTGQAIHSLMFGMDVRQYKADESSQNERNLTSFNWLDPDNYGPLPVFTGAPNVGSVKLRQVGLYAQDEITWGNWRASAGLRYDWAKQTGTQYGLPAEFKENEWTGRAGLSYVFDNGLVPYVSYATSFEPQTGLNENEEPLLPTEGKQWEVGMKYQPAGIDGLVSVAVYDLRQTNVNQWAGTSPDGYNLYRQIGEVKSRGVELEATAAIGEAWDVRANFAYNDTKQVGGSNTGQPMWNAPRHTAGVWLDYDFGNGWRTGGGIRYVGSRMDVSNTHELDSFTLVDLGATYARDNFEARLNIANLTDEAYLATCGWFGCYYGEGRTVTATLAYKW</sequence>
<dbReference type="OrthoDB" id="9760333at2"/>
<keyword evidence="11 14" id="KW-0472">Membrane</keyword>
<dbReference type="InterPro" id="IPR039426">
    <property type="entry name" value="TonB-dep_rcpt-like"/>
</dbReference>
<accession>A0A419A9R8</accession>
<dbReference type="GO" id="GO:0009279">
    <property type="term" value="C:cell outer membrane"/>
    <property type="evidence" value="ECO:0007669"/>
    <property type="project" value="UniProtKB-SubCell"/>
</dbReference>
<evidence type="ECO:0000313" key="20">
    <source>
        <dbReference type="Proteomes" id="UP000283587"/>
    </source>
</evidence>
<evidence type="ECO:0000256" key="10">
    <source>
        <dbReference type="ARBA" id="ARBA00023077"/>
    </source>
</evidence>
<evidence type="ECO:0000256" key="9">
    <source>
        <dbReference type="ARBA" id="ARBA00023065"/>
    </source>
</evidence>
<evidence type="ECO:0000313" key="19">
    <source>
        <dbReference type="EMBL" id="RJL19113.1"/>
    </source>
</evidence>
<evidence type="ECO:0000256" key="8">
    <source>
        <dbReference type="ARBA" id="ARBA00023004"/>
    </source>
</evidence>
<evidence type="ECO:0000256" key="2">
    <source>
        <dbReference type="ARBA" id="ARBA00009810"/>
    </source>
</evidence>
<feature type="domain" description="TonB-dependent receptor-like beta-barrel" evidence="17">
    <location>
        <begin position="255"/>
        <end position="670"/>
    </location>
</feature>
<feature type="signal peptide" evidence="16">
    <location>
        <begin position="1"/>
        <end position="24"/>
    </location>
</feature>